<sequence>MLGVGNELSLVPLSSLYEMNPDHQLPAGPGSFHNESNAKRKSPHSFTSKFEQRLMPQLEKPIFSNAPAGTMLLLFPQTHALFAPAQSISGL</sequence>
<gene>
    <name evidence="2" type="ORF">CU103_14070</name>
</gene>
<protein>
    <submittedName>
        <fullName evidence="2">Uncharacterized protein</fullName>
    </submittedName>
</protein>
<dbReference type="AlphaFoldDB" id="A0A2P7BCF4"/>
<feature type="region of interest" description="Disordered" evidence="1">
    <location>
        <begin position="21"/>
        <end position="51"/>
    </location>
</feature>
<keyword evidence="3" id="KW-1185">Reference proteome</keyword>
<name>A0A2P7BCF4_9HYPH</name>
<evidence type="ECO:0000256" key="1">
    <source>
        <dbReference type="SAM" id="MobiDB-lite"/>
    </source>
</evidence>
<proteinExistence type="predicted"/>
<comment type="caution">
    <text evidence="2">The sequence shown here is derived from an EMBL/GenBank/DDBJ whole genome shotgun (WGS) entry which is preliminary data.</text>
</comment>
<organism evidence="2 3">
    <name type="scientific">Phyllobacterium sophorae</name>
    <dbReference type="NCBI Taxonomy" id="1520277"/>
    <lineage>
        <taxon>Bacteria</taxon>
        <taxon>Pseudomonadati</taxon>
        <taxon>Pseudomonadota</taxon>
        <taxon>Alphaproteobacteria</taxon>
        <taxon>Hyphomicrobiales</taxon>
        <taxon>Phyllobacteriaceae</taxon>
        <taxon>Phyllobacterium</taxon>
    </lineage>
</organism>
<evidence type="ECO:0000313" key="3">
    <source>
        <dbReference type="Proteomes" id="UP000241764"/>
    </source>
</evidence>
<accession>A0A2P7BCF4</accession>
<dbReference type="Proteomes" id="UP000241764">
    <property type="component" value="Unassembled WGS sequence"/>
</dbReference>
<evidence type="ECO:0000313" key="2">
    <source>
        <dbReference type="EMBL" id="PSH64157.1"/>
    </source>
</evidence>
<dbReference type="EMBL" id="PGGM01000005">
    <property type="protein sequence ID" value="PSH64157.1"/>
    <property type="molecule type" value="Genomic_DNA"/>
</dbReference>
<reference evidence="3" key="1">
    <citation type="submission" date="2017-11" db="EMBL/GenBank/DDBJ databases">
        <authorList>
            <person name="Kuznetsova I."/>
            <person name="Sazanova A."/>
            <person name="Chirak E."/>
            <person name="Safronova V."/>
            <person name="Willems A."/>
        </authorList>
    </citation>
    <scope>NUCLEOTIDE SEQUENCE [LARGE SCALE GENOMIC DNA]</scope>
    <source>
        <strain evidence="3">CCBAU 03422</strain>
    </source>
</reference>